<keyword evidence="2" id="KW-0732">Signal</keyword>
<feature type="signal peptide" evidence="2">
    <location>
        <begin position="1"/>
        <end position="19"/>
    </location>
</feature>
<evidence type="ECO:0000313" key="4">
    <source>
        <dbReference type="Proteomes" id="UP001356427"/>
    </source>
</evidence>
<accession>A0AAN8QZQ1</accession>
<organism evidence="3 4">
    <name type="scientific">Coregonus suidteri</name>
    <dbReference type="NCBI Taxonomy" id="861788"/>
    <lineage>
        <taxon>Eukaryota</taxon>
        <taxon>Metazoa</taxon>
        <taxon>Chordata</taxon>
        <taxon>Craniata</taxon>
        <taxon>Vertebrata</taxon>
        <taxon>Euteleostomi</taxon>
        <taxon>Actinopterygii</taxon>
        <taxon>Neopterygii</taxon>
        <taxon>Teleostei</taxon>
        <taxon>Protacanthopterygii</taxon>
        <taxon>Salmoniformes</taxon>
        <taxon>Salmonidae</taxon>
        <taxon>Coregoninae</taxon>
        <taxon>Coregonus</taxon>
    </lineage>
</organism>
<reference evidence="3 4" key="1">
    <citation type="submission" date="2021-04" db="EMBL/GenBank/DDBJ databases">
        <authorList>
            <person name="De Guttry C."/>
            <person name="Zahm M."/>
            <person name="Klopp C."/>
            <person name="Cabau C."/>
            <person name="Louis A."/>
            <person name="Berthelot C."/>
            <person name="Parey E."/>
            <person name="Roest Crollius H."/>
            <person name="Montfort J."/>
            <person name="Robinson-Rechavi M."/>
            <person name="Bucao C."/>
            <person name="Bouchez O."/>
            <person name="Gislard M."/>
            <person name="Lluch J."/>
            <person name="Milhes M."/>
            <person name="Lampietro C."/>
            <person name="Lopez Roques C."/>
            <person name="Donnadieu C."/>
            <person name="Braasch I."/>
            <person name="Desvignes T."/>
            <person name="Postlethwait J."/>
            <person name="Bobe J."/>
            <person name="Wedekind C."/>
            <person name="Guiguen Y."/>
        </authorList>
    </citation>
    <scope>NUCLEOTIDE SEQUENCE [LARGE SCALE GENOMIC DNA]</scope>
    <source>
        <strain evidence="3">Cs_M1</strain>
        <tissue evidence="3">Blood</tissue>
    </source>
</reference>
<proteinExistence type="predicted"/>
<feature type="region of interest" description="Disordered" evidence="1">
    <location>
        <begin position="37"/>
        <end position="64"/>
    </location>
</feature>
<feature type="chain" id="PRO_5042908701" description="Secreted protein" evidence="2">
    <location>
        <begin position="20"/>
        <end position="83"/>
    </location>
</feature>
<sequence>MNAFLATLLCRWLLSEVGASRSVGGWEGECIHRIRRGTDLPGSKDSPQHSKPSTLGPQPETSPCIPIRPQCRGHCPLNSKNLT</sequence>
<evidence type="ECO:0000313" key="3">
    <source>
        <dbReference type="EMBL" id="KAK6320599.1"/>
    </source>
</evidence>
<evidence type="ECO:0000256" key="2">
    <source>
        <dbReference type="SAM" id="SignalP"/>
    </source>
</evidence>
<dbReference type="AlphaFoldDB" id="A0AAN8QZQ1"/>
<name>A0AAN8QZQ1_9TELE</name>
<gene>
    <name evidence="3" type="ORF">J4Q44_G00097060</name>
</gene>
<dbReference type="Proteomes" id="UP001356427">
    <property type="component" value="Unassembled WGS sequence"/>
</dbReference>
<feature type="compositionally biased region" description="Polar residues" evidence="1">
    <location>
        <begin position="49"/>
        <end position="61"/>
    </location>
</feature>
<dbReference type="EMBL" id="JAGTTL010000007">
    <property type="protein sequence ID" value="KAK6320599.1"/>
    <property type="molecule type" value="Genomic_DNA"/>
</dbReference>
<evidence type="ECO:0008006" key="5">
    <source>
        <dbReference type="Google" id="ProtNLM"/>
    </source>
</evidence>
<keyword evidence="4" id="KW-1185">Reference proteome</keyword>
<comment type="caution">
    <text evidence="3">The sequence shown here is derived from an EMBL/GenBank/DDBJ whole genome shotgun (WGS) entry which is preliminary data.</text>
</comment>
<protein>
    <recommendedName>
        <fullName evidence="5">Secreted protein</fullName>
    </recommendedName>
</protein>
<evidence type="ECO:0000256" key="1">
    <source>
        <dbReference type="SAM" id="MobiDB-lite"/>
    </source>
</evidence>